<dbReference type="HOGENOM" id="CLU_080982_0_1_11"/>
<proteinExistence type="predicted"/>
<protein>
    <submittedName>
        <fullName evidence="1">CRISPR-associated protein, Cse3 family</fullName>
    </submittedName>
</protein>
<evidence type="ECO:0000313" key="2">
    <source>
        <dbReference type="Proteomes" id="UP000006640"/>
    </source>
</evidence>
<dbReference type="KEGG" id="tbi:Tbis_1531"/>
<dbReference type="eggNOG" id="ENOG5030BEK">
    <property type="taxonomic scope" value="Bacteria"/>
</dbReference>
<reference evidence="1 2" key="1">
    <citation type="submission" date="2010-01" db="EMBL/GenBank/DDBJ databases">
        <title>The complete genome of Thermobispora bispora DSM 43833.</title>
        <authorList>
            <consortium name="US DOE Joint Genome Institute (JGI-PGF)"/>
            <person name="Lucas S."/>
            <person name="Copeland A."/>
            <person name="Lapidus A."/>
            <person name="Glavina del Rio T."/>
            <person name="Dalin E."/>
            <person name="Tice H."/>
            <person name="Bruce D."/>
            <person name="Goodwin L."/>
            <person name="Pitluck S."/>
            <person name="Kyrpides N."/>
            <person name="Mavromatis K."/>
            <person name="Ivanova N."/>
            <person name="Mikhailova N."/>
            <person name="Chertkov O."/>
            <person name="Brettin T."/>
            <person name="Detter J.C."/>
            <person name="Han C."/>
            <person name="Larimer F."/>
            <person name="Land M."/>
            <person name="Hauser L."/>
            <person name="Markowitz V."/>
            <person name="Cheng J.-F."/>
            <person name="Hugenholtz P."/>
            <person name="Woyke T."/>
            <person name="Wu D."/>
            <person name="Jando M."/>
            <person name="Schneider S."/>
            <person name="Klenk H.-P."/>
            <person name="Eisen J.A."/>
        </authorList>
    </citation>
    <scope>NUCLEOTIDE SEQUENCE [LARGE SCALE GENOMIC DNA]</scope>
    <source>
        <strain evidence="2">ATCC 19993 / DSM 43833 / CBS 139.67 / JCM 10125 / KCTC 9307 / NBRC 14880 / R51</strain>
    </source>
</reference>
<dbReference type="Proteomes" id="UP000006640">
    <property type="component" value="Chromosome"/>
</dbReference>
<evidence type="ECO:0000313" key="1">
    <source>
        <dbReference type="EMBL" id="ADG88247.1"/>
    </source>
</evidence>
<dbReference type="Gene3D" id="3.30.70.1200">
    <property type="entry name" value="Crispr-associated protein, domain 1"/>
    <property type="match status" value="1"/>
</dbReference>
<dbReference type="NCBIfam" id="TIGR01907">
    <property type="entry name" value="casE_Cse3"/>
    <property type="match status" value="1"/>
</dbReference>
<dbReference type="Pfam" id="PF08798">
    <property type="entry name" value="CRISPR_assoc"/>
    <property type="match status" value="1"/>
</dbReference>
<sequence length="230" mass="26200">MYLTRFRFNTARVGARRLLSSPQRLHAAVMSAFAEPPPAPSGGPRVLWRVDRNSRAETYLFIVSPAKPDLTHLVEQAGWPETGRWETYDYAPFLSRLAKGDRWAFRLTANPVHLARRTDAEPTKITAHVSPRHQVRWLLQRQDAAGFRVVEKPPEKRLLPEGDEHELVIHERQRLTFTRNGRDRVTLVTVTYDGLLEVTDPDALRRTLTRGLGRAKAYGCGLLTLARCDS</sequence>
<dbReference type="SUPFAM" id="SSF117987">
    <property type="entry name" value="CRISPR-associated protein"/>
    <property type="match status" value="2"/>
</dbReference>
<accession>D6YAN0</accession>
<name>D6YAN0_THEBD</name>
<dbReference type="OrthoDB" id="9795689at2"/>
<dbReference type="RefSeq" id="WP_013131780.1">
    <property type="nucleotide sequence ID" value="NC_014165.1"/>
</dbReference>
<gene>
    <name evidence="1" type="ordered locus">Tbis_1531</name>
</gene>
<dbReference type="Gene3D" id="3.30.70.1210">
    <property type="entry name" value="Crispr-associated protein, domain 2"/>
    <property type="match status" value="1"/>
</dbReference>
<dbReference type="STRING" id="469371.Tbis_1531"/>
<dbReference type="SMART" id="SM01101">
    <property type="entry name" value="CRISPR_assoc"/>
    <property type="match status" value="1"/>
</dbReference>
<dbReference type="CDD" id="cd09727">
    <property type="entry name" value="Cas6_I-E"/>
    <property type="match status" value="1"/>
</dbReference>
<dbReference type="EMBL" id="CP001874">
    <property type="protein sequence ID" value="ADG88247.1"/>
    <property type="molecule type" value="Genomic_DNA"/>
</dbReference>
<keyword evidence="2" id="KW-1185">Reference proteome</keyword>
<dbReference type="AlphaFoldDB" id="D6YAN0"/>
<organism evidence="1 2">
    <name type="scientific">Thermobispora bispora (strain ATCC 19993 / DSM 43833 / CBS 139.67 / JCM 10125 / KCTC 9307 / NBRC 14880 / R51)</name>
    <dbReference type="NCBI Taxonomy" id="469371"/>
    <lineage>
        <taxon>Bacteria</taxon>
        <taxon>Bacillati</taxon>
        <taxon>Actinomycetota</taxon>
        <taxon>Actinomycetes</taxon>
        <taxon>Streptosporangiales</taxon>
        <taxon>Streptosporangiaceae</taxon>
        <taxon>Thermobispora</taxon>
    </lineage>
</organism>
<dbReference type="InterPro" id="IPR010179">
    <property type="entry name" value="CRISPR-assoc_prot_Cse3"/>
</dbReference>